<dbReference type="CDD" id="cd00303">
    <property type="entry name" value="retropepsin_like"/>
    <property type="match status" value="1"/>
</dbReference>
<accession>A0A388JXF4</accession>
<dbReference type="EMBL" id="BFEA01000029">
    <property type="protein sequence ID" value="GBG62489.1"/>
    <property type="molecule type" value="Genomic_DNA"/>
</dbReference>
<evidence type="ECO:0000313" key="2">
    <source>
        <dbReference type="Proteomes" id="UP000265515"/>
    </source>
</evidence>
<dbReference type="Gramene" id="GBG62489">
    <property type="protein sequence ID" value="GBG62489"/>
    <property type="gene ID" value="CBR_g30809"/>
</dbReference>
<name>A0A388JXF4_CHABU</name>
<evidence type="ECO:0000313" key="1">
    <source>
        <dbReference type="EMBL" id="GBG62489.1"/>
    </source>
</evidence>
<protein>
    <submittedName>
        <fullName evidence="1">Uncharacterized protein</fullName>
    </submittedName>
</protein>
<reference evidence="1 2" key="1">
    <citation type="journal article" date="2018" name="Cell">
        <title>The Chara Genome: Secondary Complexity and Implications for Plant Terrestrialization.</title>
        <authorList>
            <person name="Nishiyama T."/>
            <person name="Sakayama H."/>
            <person name="Vries J.D."/>
            <person name="Buschmann H."/>
            <person name="Saint-Marcoux D."/>
            <person name="Ullrich K.K."/>
            <person name="Haas F.B."/>
            <person name="Vanderstraeten L."/>
            <person name="Becker D."/>
            <person name="Lang D."/>
            <person name="Vosolsobe S."/>
            <person name="Rombauts S."/>
            <person name="Wilhelmsson P.K.I."/>
            <person name="Janitza P."/>
            <person name="Kern R."/>
            <person name="Heyl A."/>
            <person name="Rumpler F."/>
            <person name="Villalobos L.I.A.C."/>
            <person name="Clay J.M."/>
            <person name="Skokan R."/>
            <person name="Toyoda A."/>
            <person name="Suzuki Y."/>
            <person name="Kagoshima H."/>
            <person name="Schijlen E."/>
            <person name="Tajeshwar N."/>
            <person name="Catarino B."/>
            <person name="Hetherington A.J."/>
            <person name="Saltykova A."/>
            <person name="Bonnot C."/>
            <person name="Breuninger H."/>
            <person name="Symeonidi A."/>
            <person name="Radhakrishnan G.V."/>
            <person name="Van Nieuwerburgh F."/>
            <person name="Deforce D."/>
            <person name="Chang C."/>
            <person name="Karol K.G."/>
            <person name="Hedrich R."/>
            <person name="Ulvskov P."/>
            <person name="Glockner G."/>
            <person name="Delwiche C.F."/>
            <person name="Petrasek J."/>
            <person name="Van de Peer Y."/>
            <person name="Friml J."/>
            <person name="Beilby M."/>
            <person name="Dolan L."/>
            <person name="Kohara Y."/>
            <person name="Sugano S."/>
            <person name="Fujiyama A."/>
            <person name="Delaux P.-M."/>
            <person name="Quint M."/>
            <person name="TheiBen G."/>
            <person name="Hagemann M."/>
            <person name="Harholt J."/>
            <person name="Dunand C."/>
            <person name="Zachgo S."/>
            <person name="Langdale J."/>
            <person name="Maumus F."/>
            <person name="Straeten D.V.D."/>
            <person name="Gould S.B."/>
            <person name="Rensing S.A."/>
        </authorList>
    </citation>
    <scope>NUCLEOTIDE SEQUENCE [LARGE SCALE GENOMIC DNA]</scope>
    <source>
        <strain evidence="1 2">S276</strain>
    </source>
</reference>
<keyword evidence="2" id="KW-1185">Reference proteome</keyword>
<dbReference type="Proteomes" id="UP000265515">
    <property type="component" value="Unassembled WGS sequence"/>
</dbReference>
<proteinExistence type="predicted"/>
<organism evidence="1 2">
    <name type="scientific">Chara braunii</name>
    <name type="common">Braun's stonewort</name>
    <dbReference type="NCBI Taxonomy" id="69332"/>
    <lineage>
        <taxon>Eukaryota</taxon>
        <taxon>Viridiplantae</taxon>
        <taxon>Streptophyta</taxon>
        <taxon>Charophyceae</taxon>
        <taxon>Charales</taxon>
        <taxon>Characeae</taxon>
        <taxon>Chara</taxon>
    </lineage>
</organism>
<dbReference type="Pfam" id="PF13650">
    <property type="entry name" value="Asp_protease_2"/>
    <property type="match status" value="1"/>
</dbReference>
<dbReference type="Gene3D" id="2.40.70.10">
    <property type="entry name" value="Acid Proteases"/>
    <property type="match status" value="1"/>
</dbReference>
<dbReference type="InterPro" id="IPR021109">
    <property type="entry name" value="Peptidase_aspartic_dom_sf"/>
</dbReference>
<comment type="caution">
    <text evidence="1">The sequence shown here is derived from an EMBL/GenBank/DDBJ whole genome shotgun (WGS) entry which is preliminary data.</text>
</comment>
<gene>
    <name evidence="1" type="ORF">CBR_g30809</name>
</gene>
<sequence>MLNKGPKSEHSVVEVNVGGRKVGTFVDLGSVRNFISRAYADRLRLGDQGQRLSRSVASTLAKDYAKDVVCTFSYGGGELRHKISFMVSDELPFDMLLGMYYLEVAKPQFNWDRKVMIHKLPDGRTVRFQKFKASRLVDNYGCMCVLSFYNFYKQNREEGMYLVFVSEKGEAVKSPPKIEVVVARYSDLFEKPRVVVERETVHAIEVVPGSKVPRGWIYRMPPAEFDELCR</sequence>
<dbReference type="AlphaFoldDB" id="A0A388JXF4"/>